<accession>A0A150GQJ7</accession>
<reference evidence="3" key="1">
    <citation type="journal article" date="2016" name="Nat. Commun.">
        <title>The Gonium pectorale genome demonstrates co-option of cell cycle regulation during the evolution of multicellularity.</title>
        <authorList>
            <person name="Hanschen E.R."/>
            <person name="Marriage T.N."/>
            <person name="Ferris P.J."/>
            <person name="Hamaji T."/>
            <person name="Toyoda A."/>
            <person name="Fujiyama A."/>
            <person name="Neme R."/>
            <person name="Noguchi H."/>
            <person name="Minakuchi Y."/>
            <person name="Suzuki M."/>
            <person name="Kawai-Toyooka H."/>
            <person name="Smith D.R."/>
            <person name="Sparks H."/>
            <person name="Anderson J."/>
            <person name="Bakaric R."/>
            <person name="Luria V."/>
            <person name="Karger A."/>
            <person name="Kirschner M.W."/>
            <person name="Durand P.M."/>
            <person name="Michod R.E."/>
            <person name="Nozaki H."/>
            <person name="Olson B.J."/>
        </authorList>
    </citation>
    <scope>NUCLEOTIDE SEQUENCE [LARGE SCALE GENOMIC DNA]</scope>
    <source>
        <strain evidence="3">NIES-2863</strain>
    </source>
</reference>
<evidence type="ECO:0000259" key="1">
    <source>
        <dbReference type="Pfam" id="PF12499"/>
    </source>
</evidence>
<keyword evidence="3" id="KW-1185">Reference proteome</keyword>
<evidence type="ECO:0000313" key="3">
    <source>
        <dbReference type="Proteomes" id="UP000075714"/>
    </source>
</evidence>
<protein>
    <recommendedName>
        <fullName evidence="1">Pherophorin domain-containing protein</fullName>
    </recommendedName>
</protein>
<comment type="caution">
    <text evidence="2">The sequence shown here is derived from an EMBL/GenBank/DDBJ whole genome shotgun (WGS) entry which is preliminary data.</text>
</comment>
<feature type="domain" description="Pherophorin" evidence="1">
    <location>
        <begin position="206"/>
        <end position="358"/>
    </location>
</feature>
<sequence>MVVRTKSDAKVVAVTLDGQAKDFDVGAQGLTIYRMRVDPSNMRSMQLEIRTDTDGYNYGFKRTGSDTAYLFQLVAKKIITSPDLDGDEPGDCSEMTLRDFGVAIYDDLIVKSVQFNGTVMDAWDEQQGVKPDAKWVYINVLKTINDFSDGEAVDFVITVRGKVDSLCPANEYLHSPNACEFTLHGKGSDQHCCPHGATKRGGPPDECCVDDVEKAPYRVQYIDTSLTDVKSEYEFAVAVVNVTGTDFDMEEPADCDHMTLDYAQIQIYKNVKVLEVRWEDRRMDFNLTFATDYSNWLNINGINRFINDFDPNLPTYFKIVVDGYVRELCPAGHILGAGGAFICEYVLHGVQGNHTCCPHDITRPGSRPADCGCRDDLAGTPYRLGYQLGGVVRNETIFNFDLAKIDPSAALDFDGAPDKQFGLDVNCADMAIKYVSFVVNADLEVKDISFNGFNYTWQFEPYTSRTKWLKVLDLDYRPSDFPADKPVHLQVLVKGNTTTELCPAASQFSSQASCEYVLYGLSSEKLECCPVGLTTWTSQFRTAGR</sequence>
<dbReference type="InterPro" id="IPR024616">
    <property type="entry name" value="Pherophorin"/>
</dbReference>
<dbReference type="OrthoDB" id="535602at2759"/>
<dbReference type="Proteomes" id="UP000075714">
    <property type="component" value="Unassembled WGS sequence"/>
</dbReference>
<dbReference type="EMBL" id="LSYV01000011">
    <property type="protein sequence ID" value="KXZ52064.1"/>
    <property type="molecule type" value="Genomic_DNA"/>
</dbReference>
<dbReference type="AlphaFoldDB" id="A0A150GQJ7"/>
<gene>
    <name evidence="2" type="ORF">GPECTOR_10g1087</name>
</gene>
<dbReference type="STRING" id="33097.A0A150GQJ7"/>
<proteinExistence type="predicted"/>
<dbReference type="Pfam" id="PF12499">
    <property type="entry name" value="DUF3707"/>
    <property type="match status" value="2"/>
</dbReference>
<feature type="domain" description="Pherophorin" evidence="1">
    <location>
        <begin position="370"/>
        <end position="530"/>
    </location>
</feature>
<organism evidence="2 3">
    <name type="scientific">Gonium pectorale</name>
    <name type="common">Green alga</name>
    <dbReference type="NCBI Taxonomy" id="33097"/>
    <lineage>
        <taxon>Eukaryota</taxon>
        <taxon>Viridiplantae</taxon>
        <taxon>Chlorophyta</taxon>
        <taxon>core chlorophytes</taxon>
        <taxon>Chlorophyceae</taxon>
        <taxon>CS clade</taxon>
        <taxon>Chlamydomonadales</taxon>
        <taxon>Volvocaceae</taxon>
        <taxon>Gonium</taxon>
    </lineage>
</organism>
<name>A0A150GQJ7_GONPE</name>
<evidence type="ECO:0000313" key="2">
    <source>
        <dbReference type="EMBL" id="KXZ52064.1"/>
    </source>
</evidence>